<evidence type="ECO:0000313" key="2">
    <source>
        <dbReference type="Proteomes" id="UP000638014"/>
    </source>
</evidence>
<organism evidence="1 2">
    <name type="scientific">Neiella litorisoli</name>
    <dbReference type="NCBI Taxonomy" id="2771431"/>
    <lineage>
        <taxon>Bacteria</taxon>
        <taxon>Pseudomonadati</taxon>
        <taxon>Pseudomonadota</taxon>
        <taxon>Gammaproteobacteria</taxon>
        <taxon>Alteromonadales</taxon>
        <taxon>Echinimonadaceae</taxon>
        <taxon>Neiella</taxon>
    </lineage>
</organism>
<dbReference type="EMBL" id="JACXAF010000012">
    <property type="protein sequence ID" value="MBD1389787.1"/>
    <property type="molecule type" value="Genomic_DNA"/>
</dbReference>
<gene>
    <name evidence="1" type="ORF">IC617_10145</name>
</gene>
<name>A0A8J6QKL0_9GAMM</name>
<proteinExistence type="predicted"/>
<comment type="caution">
    <text evidence="1">The sequence shown here is derived from an EMBL/GenBank/DDBJ whole genome shotgun (WGS) entry which is preliminary data.</text>
</comment>
<dbReference type="SUPFAM" id="SSF53756">
    <property type="entry name" value="UDP-Glycosyltransferase/glycogen phosphorylase"/>
    <property type="match status" value="1"/>
</dbReference>
<evidence type="ECO:0000313" key="1">
    <source>
        <dbReference type="EMBL" id="MBD1389787.1"/>
    </source>
</evidence>
<sequence length="312" mass="35808">MSKKFYPKRISFFRDYQGYTGGHQKVHDYIEHTLSASVIEVDLYLSAKSRTRPDLFSNFSPSVYQSIYDPTKAELVFLAGMDWHSYLPFYDEAQSRINLIQHVRHADPSQPLFEFLQYPATRICVSEAVRQAILPYANGRCITIKMGHVIPKLKRKKCYDLYILANKRPALGQRLFEWAQKQNWKVKLHASNVAPLDVYQAMASSRISLPLPNKTEGFYLPGIEAMSLSDWAVVPDCVANREYESIWANITLCEPDFESCCHAITKAAQRVGSPLLQLNKWIGKQKAYSYSLAKERAHYLNVLKGARETNSR</sequence>
<dbReference type="RefSeq" id="WP_191144886.1">
    <property type="nucleotide sequence ID" value="NZ_JACXAF010000012.1"/>
</dbReference>
<reference evidence="1" key="1">
    <citation type="submission" date="2020-09" db="EMBL/GenBank/DDBJ databases">
        <title>A novel bacterium of genus Neiella, isolated from South China Sea.</title>
        <authorList>
            <person name="Huang H."/>
            <person name="Mo K."/>
            <person name="Hu Y."/>
        </authorList>
    </citation>
    <scope>NUCLEOTIDE SEQUENCE</scope>
    <source>
        <strain evidence="1">HB171785</strain>
    </source>
</reference>
<keyword evidence="2" id="KW-1185">Reference proteome</keyword>
<dbReference type="AlphaFoldDB" id="A0A8J6QKL0"/>
<dbReference type="Proteomes" id="UP000638014">
    <property type="component" value="Unassembled WGS sequence"/>
</dbReference>
<protein>
    <submittedName>
        <fullName evidence="1">Uncharacterized protein</fullName>
    </submittedName>
</protein>
<accession>A0A8J6QKL0</accession>